<keyword evidence="2" id="KW-1185">Reference proteome</keyword>
<evidence type="ECO:0000313" key="1">
    <source>
        <dbReference type="EMBL" id="RPA98852.1"/>
    </source>
</evidence>
<sequence length="146" mass="16215">IVEFLSIEGYPMEADPDYKESNINHPVYAAISPIFSDFIRKTGCVTMQLRNEKEILSADGEIAGTKEFAIVDLISVRDEIYILTVKAKSSPRPVIPSGQSVQLWVRLDSPSLFPGWPGRTVGKRLFKTKVGPSLGRLQALYMADTL</sequence>
<organism evidence="1 2">
    <name type="scientific">Choiromyces venosus 120613-1</name>
    <dbReference type="NCBI Taxonomy" id="1336337"/>
    <lineage>
        <taxon>Eukaryota</taxon>
        <taxon>Fungi</taxon>
        <taxon>Dikarya</taxon>
        <taxon>Ascomycota</taxon>
        <taxon>Pezizomycotina</taxon>
        <taxon>Pezizomycetes</taxon>
        <taxon>Pezizales</taxon>
        <taxon>Tuberaceae</taxon>
        <taxon>Choiromyces</taxon>
    </lineage>
</organism>
<dbReference type="AlphaFoldDB" id="A0A3N4JKR3"/>
<dbReference type="OrthoDB" id="5355583at2759"/>
<proteinExistence type="predicted"/>
<feature type="non-terminal residue" evidence="1">
    <location>
        <position position="1"/>
    </location>
</feature>
<reference evidence="1 2" key="1">
    <citation type="journal article" date="2018" name="Nat. Ecol. Evol.">
        <title>Pezizomycetes genomes reveal the molecular basis of ectomycorrhizal truffle lifestyle.</title>
        <authorList>
            <person name="Murat C."/>
            <person name="Payen T."/>
            <person name="Noel B."/>
            <person name="Kuo A."/>
            <person name="Morin E."/>
            <person name="Chen J."/>
            <person name="Kohler A."/>
            <person name="Krizsan K."/>
            <person name="Balestrini R."/>
            <person name="Da Silva C."/>
            <person name="Montanini B."/>
            <person name="Hainaut M."/>
            <person name="Levati E."/>
            <person name="Barry K.W."/>
            <person name="Belfiori B."/>
            <person name="Cichocki N."/>
            <person name="Clum A."/>
            <person name="Dockter R.B."/>
            <person name="Fauchery L."/>
            <person name="Guy J."/>
            <person name="Iotti M."/>
            <person name="Le Tacon F."/>
            <person name="Lindquist E.A."/>
            <person name="Lipzen A."/>
            <person name="Malagnac F."/>
            <person name="Mello A."/>
            <person name="Molinier V."/>
            <person name="Miyauchi S."/>
            <person name="Poulain J."/>
            <person name="Riccioni C."/>
            <person name="Rubini A."/>
            <person name="Sitrit Y."/>
            <person name="Splivallo R."/>
            <person name="Traeger S."/>
            <person name="Wang M."/>
            <person name="Zifcakova L."/>
            <person name="Wipf D."/>
            <person name="Zambonelli A."/>
            <person name="Paolocci F."/>
            <person name="Nowrousian M."/>
            <person name="Ottonello S."/>
            <person name="Baldrian P."/>
            <person name="Spatafora J.W."/>
            <person name="Henrissat B."/>
            <person name="Nagy L.G."/>
            <person name="Aury J.M."/>
            <person name="Wincker P."/>
            <person name="Grigoriev I.V."/>
            <person name="Bonfante P."/>
            <person name="Martin F.M."/>
        </authorList>
    </citation>
    <scope>NUCLEOTIDE SEQUENCE [LARGE SCALE GENOMIC DNA]</scope>
    <source>
        <strain evidence="1 2">120613-1</strain>
    </source>
</reference>
<accession>A0A3N4JKR3</accession>
<evidence type="ECO:0000313" key="2">
    <source>
        <dbReference type="Proteomes" id="UP000276215"/>
    </source>
</evidence>
<dbReference type="Proteomes" id="UP000276215">
    <property type="component" value="Unassembled WGS sequence"/>
</dbReference>
<name>A0A3N4JKR3_9PEZI</name>
<gene>
    <name evidence="1" type="ORF">L873DRAFT_1685869</name>
</gene>
<protein>
    <submittedName>
        <fullName evidence="1">Uncharacterized protein</fullName>
    </submittedName>
</protein>
<dbReference type="EMBL" id="ML120392">
    <property type="protein sequence ID" value="RPA98852.1"/>
    <property type="molecule type" value="Genomic_DNA"/>
</dbReference>